<feature type="transmembrane region" description="Helical" evidence="7">
    <location>
        <begin position="110"/>
        <end position="132"/>
    </location>
</feature>
<evidence type="ECO:0000313" key="8">
    <source>
        <dbReference type="EMBL" id="KAJ6254051.1"/>
    </source>
</evidence>
<dbReference type="EMBL" id="JAOAOG010000026">
    <property type="protein sequence ID" value="KAJ6254051.1"/>
    <property type="molecule type" value="Genomic_DNA"/>
</dbReference>
<keyword evidence="5 7" id="KW-0472">Membrane</keyword>
<comment type="caution">
    <text evidence="8">The sequence shown here is derived from an EMBL/GenBank/DDBJ whole genome shotgun (WGS) entry which is preliminary data.</text>
</comment>
<feature type="transmembrane region" description="Helical" evidence="7">
    <location>
        <begin position="168"/>
        <end position="186"/>
    </location>
</feature>
<protein>
    <submittedName>
        <fullName evidence="8">Uncharacterized protein</fullName>
    </submittedName>
</protein>
<evidence type="ECO:0000313" key="9">
    <source>
        <dbReference type="Proteomes" id="UP001150062"/>
    </source>
</evidence>
<gene>
    <name evidence="8" type="ORF">M0813_12608</name>
</gene>
<feature type="transmembrane region" description="Helical" evidence="7">
    <location>
        <begin position="139"/>
        <end position="156"/>
    </location>
</feature>
<sequence length="292" mass="33368">MEIKSLLFFVLVFVSLTYKFIENPLNNLSVILEILPYIPLLFNGNNKSSGSAFSTKYYFIFLGLIAPILGTLTPILGIEDESNRLSQMLKFSPALFYSITLFIRSNKDFIWAPSLPFITLSVLLNFNFWPYYNSNSIKAFILLATSVLMTLGWISGENAIQIQSNHDFSAFLGSISFIVSYVLLILDSLVKRNVILQIAHKLFYLLSHWLISKILGCPSNPLKNQPNLSSQTKRTDSENENENENGNENGKANERMKDQEKEKEKENENENEQEKEQKEKEIGKNSNTKKDK</sequence>
<keyword evidence="3 7" id="KW-0812">Transmembrane</keyword>
<dbReference type="Pfam" id="PF07947">
    <property type="entry name" value="YhhN"/>
    <property type="match status" value="1"/>
</dbReference>
<evidence type="ECO:0000256" key="3">
    <source>
        <dbReference type="ARBA" id="ARBA00022692"/>
    </source>
</evidence>
<accession>A0ABQ8ZB88</accession>
<dbReference type="Proteomes" id="UP001150062">
    <property type="component" value="Unassembled WGS sequence"/>
</dbReference>
<feature type="region of interest" description="Disordered" evidence="6">
    <location>
        <begin position="222"/>
        <end position="292"/>
    </location>
</feature>
<evidence type="ECO:0000256" key="7">
    <source>
        <dbReference type="SAM" id="Phobius"/>
    </source>
</evidence>
<name>A0ABQ8ZB88_9EUKA</name>
<keyword evidence="9" id="KW-1185">Reference proteome</keyword>
<evidence type="ECO:0000256" key="1">
    <source>
        <dbReference type="ARBA" id="ARBA00004141"/>
    </source>
</evidence>
<feature type="compositionally biased region" description="Basic and acidic residues" evidence="6">
    <location>
        <begin position="251"/>
        <end position="292"/>
    </location>
</feature>
<evidence type="ECO:0000256" key="6">
    <source>
        <dbReference type="SAM" id="MobiDB-lite"/>
    </source>
</evidence>
<keyword evidence="4 7" id="KW-1133">Transmembrane helix</keyword>
<comment type="subcellular location">
    <subcellularLocation>
        <location evidence="1">Membrane</location>
        <topology evidence="1">Multi-pass membrane protein</topology>
    </subcellularLocation>
</comment>
<dbReference type="InterPro" id="IPR012506">
    <property type="entry name" value="TMEM86B-like"/>
</dbReference>
<reference evidence="8" key="1">
    <citation type="submission" date="2022-08" db="EMBL/GenBank/DDBJ databases">
        <title>Novel sulfate-reducing endosymbionts in the free-living metamonad Anaeramoeba.</title>
        <authorList>
            <person name="Jerlstrom-Hultqvist J."/>
            <person name="Cepicka I."/>
            <person name="Gallot-Lavallee L."/>
            <person name="Salas-Leiva D."/>
            <person name="Curtis B.A."/>
            <person name="Zahonova K."/>
            <person name="Pipaliya S."/>
            <person name="Dacks J."/>
            <person name="Roger A.J."/>
        </authorList>
    </citation>
    <scope>NUCLEOTIDE SEQUENCE</scope>
    <source>
        <strain evidence="8">Schooner1</strain>
    </source>
</reference>
<feature type="compositionally biased region" description="Polar residues" evidence="6">
    <location>
        <begin position="222"/>
        <end position="232"/>
    </location>
</feature>
<evidence type="ECO:0000256" key="5">
    <source>
        <dbReference type="ARBA" id="ARBA00023136"/>
    </source>
</evidence>
<evidence type="ECO:0000256" key="2">
    <source>
        <dbReference type="ARBA" id="ARBA00007375"/>
    </source>
</evidence>
<comment type="similarity">
    <text evidence="2">Belongs to the TMEM86 family.</text>
</comment>
<feature type="transmembrane region" description="Helical" evidence="7">
    <location>
        <begin position="57"/>
        <end position="76"/>
    </location>
</feature>
<proteinExistence type="inferred from homology"/>
<evidence type="ECO:0000256" key="4">
    <source>
        <dbReference type="ARBA" id="ARBA00022989"/>
    </source>
</evidence>
<organism evidence="8 9">
    <name type="scientific">Anaeramoeba flamelloides</name>
    <dbReference type="NCBI Taxonomy" id="1746091"/>
    <lineage>
        <taxon>Eukaryota</taxon>
        <taxon>Metamonada</taxon>
        <taxon>Anaeramoebidae</taxon>
        <taxon>Anaeramoeba</taxon>
    </lineage>
</organism>